<dbReference type="Proteomes" id="UP000032279">
    <property type="component" value="Unassembled WGS sequence"/>
</dbReference>
<dbReference type="AlphaFoldDB" id="A0A0D1A451"/>
<dbReference type="OrthoDB" id="2965348at2"/>
<dbReference type="InterPro" id="IPR019642">
    <property type="entry name" value="DUF2507"/>
</dbReference>
<proteinExistence type="predicted"/>
<dbReference type="PATRIC" id="fig|1335616.4.peg.1799"/>
<organism evidence="1 2">
    <name type="scientific">Paucilactobacillus wasatchensis</name>
    <dbReference type="NCBI Taxonomy" id="1335616"/>
    <lineage>
        <taxon>Bacteria</taxon>
        <taxon>Bacillati</taxon>
        <taxon>Bacillota</taxon>
        <taxon>Bacilli</taxon>
        <taxon>Lactobacillales</taxon>
        <taxon>Lactobacillaceae</taxon>
        <taxon>Paucilactobacillus</taxon>
    </lineage>
</organism>
<accession>A0A0D1A451</accession>
<dbReference type="SUPFAM" id="SSF111126">
    <property type="entry name" value="Ligand-binding domain in the NO signalling and Golgi transport"/>
    <property type="match status" value="1"/>
</dbReference>
<sequence length="159" mass="17623">MSQSTYDQLLHGAVGLNHGVLRDVLIPAILGEETGGILYWAGKNLAHQFPVSNPDELITIFTQLGFGHLELQKKSAKQQTWQISGPIVTERLKLNQADFNLETGFIAQQIEFQTNAITEAQIVEQKKGTVQIVAQSDLKDPSLDTEPIEFLQIEPAQTE</sequence>
<name>A0A0D1A451_9LACO</name>
<dbReference type="EMBL" id="AWTT01000064">
    <property type="protein sequence ID" value="KIS02645.1"/>
    <property type="molecule type" value="Genomic_DNA"/>
</dbReference>
<comment type="caution">
    <text evidence="1">The sequence shown here is derived from an EMBL/GenBank/DDBJ whole genome shotgun (WGS) entry which is preliminary data.</text>
</comment>
<dbReference type="RefSeq" id="WP_044011480.1">
    <property type="nucleotide sequence ID" value="NZ_AWTT01000064.1"/>
</dbReference>
<dbReference type="InterPro" id="IPR024096">
    <property type="entry name" value="NO_sig/Golgi_transp_ligand-bd"/>
</dbReference>
<reference evidence="1 2" key="1">
    <citation type="submission" date="2013-08" db="EMBL/GenBank/DDBJ databases">
        <title>Lactobacillus wasatchii sp. WDC04, a late gas producing bacteria isolated from aged chedder cheese.</title>
        <authorList>
            <person name="Oberg C.J."/>
            <person name="Culumber M."/>
            <person name="McMahon D.J."/>
            <person name="Broadbent J.R."/>
            <person name="Oberg T.S."/>
            <person name="Ortaki F."/>
        </authorList>
    </citation>
    <scope>NUCLEOTIDE SEQUENCE [LARGE SCALE GENOMIC DNA]</scope>
    <source>
        <strain evidence="1 2">WDC04</strain>
    </source>
</reference>
<dbReference type="Gene3D" id="3.30.1380.20">
    <property type="entry name" value="Trafficking protein particle complex subunit 3"/>
    <property type="match status" value="1"/>
</dbReference>
<evidence type="ECO:0008006" key="3">
    <source>
        <dbReference type="Google" id="ProtNLM"/>
    </source>
</evidence>
<protein>
    <recommendedName>
        <fullName evidence="3">DUF2507 domain-containing protein</fullName>
    </recommendedName>
</protein>
<gene>
    <name evidence="1" type="ORF">WDC_1789</name>
</gene>
<dbReference type="STRING" id="1335616.WDC_1789"/>
<evidence type="ECO:0000313" key="2">
    <source>
        <dbReference type="Proteomes" id="UP000032279"/>
    </source>
</evidence>
<keyword evidence="2" id="KW-1185">Reference proteome</keyword>
<evidence type="ECO:0000313" key="1">
    <source>
        <dbReference type="EMBL" id="KIS02645.1"/>
    </source>
</evidence>
<dbReference type="Pfam" id="PF10702">
    <property type="entry name" value="DUF2507"/>
    <property type="match status" value="1"/>
</dbReference>